<dbReference type="OrthoDB" id="512027at2759"/>
<keyword evidence="2" id="KW-0732">Signal</keyword>
<evidence type="ECO:0000313" key="3">
    <source>
        <dbReference type="EMBL" id="EFN55363.1"/>
    </source>
</evidence>
<dbReference type="GeneID" id="17354587"/>
<accession>E1ZFX1</accession>
<dbReference type="OMA" id="CGANTRE"/>
<dbReference type="SUPFAM" id="SSF50985">
    <property type="entry name" value="RCC1/BLIP-II"/>
    <property type="match status" value="1"/>
</dbReference>
<evidence type="ECO:0000256" key="1">
    <source>
        <dbReference type="PROSITE-ProRule" id="PRU00235"/>
    </source>
</evidence>
<evidence type="ECO:0000256" key="2">
    <source>
        <dbReference type="SAM" id="SignalP"/>
    </source>
</evidence>
<feature type="chain" id="PRO_5003155723" evidence="2">
    <location>
        <begin position="22"/>
        <end position="325"/>
    </location>
</feature>
<dbReference type="GO" id="GO:0005737">
    <property type="term" value="C:cytoplasm"/>
    <property type="evidence" value="ECO:0007669"/>
    <property type="project" value="TreeGrafter"/>
</dbReference>
<protein>
    <submittedName>
        <fullName evidence="3">Uncharacterized protein</fullName>
    </submittedName>
</protein>
<dbReference type="STRING" id="554065.E1ZFX1"/>
<evidence type="ECO:0000313" key="4">
    <source>
        <dbReference type="Proteomes" id="UP000008141"/>
    </source>
</evidence>
<dbReference type="InterPro" id="IPR009091">
    <property type="entry name" value="RCC1/BLIP-II"/>
</dbReference>
<dbReference type="InParanoid" id="E1ZFX1"/>
<dbReference type="RefSeq" id="XP_005847465.1">
    <property type="nucleotide sequence ID" value="XM_005847403.1"/>
</dbReference>
<feature type="repeat" description="RCC1" evidence="1">
    <location>
        <begin position="25"/>
        <end position="85"/>
    </location>
</feature>
<dbReference type="Pfam" id="PF00415">
    <property type="entry name" value="RCC1"/>
    <property type="match status" value="1"/>
</dbReference>
<dbReference type="PROSITE" id="PS50012">
    <property type="entry name" value="RCC1_3"/>
    <property type="match status" value="3"/>
</dbReference>
<name>E1ZFX1_CHLVA</name>
<dbReference type="PANTHER" id="PTHR45982">
    <property type="entry name" value="REGULATOR OF CHROMOSOME CONDENSATION"/>
    <property type="match status" value="1"/>
</dbReference>
<gene>
    <name evidence="3" type="ORF">CHLNCDRAFT_134397</name>
</gene>
<dbReference type="eggNOG" id="KOG0941">
    <property type="taxonomic scope" value="Eukaryota"/>
</dbReference>
<dbReference type="GO" id="GO:0005085">
    <property type="term" value="F:guanyl-nucleotide exchange factor activity"/>
    <property type="evidence" value="ECO:0007669"/>
    <property type="project" value="TreeGrafter"/>
</dbReference>
<feature type="signal peptide" evidence="2">
    <location>
        <begin position="1"/>
        <end position="21"/>
    </location>
</feature>
<feature type="repeat" description="RCC1" evidence="1">
    <location>
        <begin position="204"/>
        <end position="256"/>
    </location>
</feature>
<organism evidence="4">
    <name type="scientific">Chlorella variabilis</name>
    <name type="common">Green alga</name>
    <dbReference type="NCBI Taxonomy" id="554065"/>
    <lineage>
        <taxon>Eukaryota</taxon>
        <taxon>Viridiplantae</taxon>
        <taxon>Chlorophyta</taxon>
        <taxon>core chlorophytes</taxon>
        <taxon>Trebouxiophyceae</taxon>
        <taxon>Chlorellales</taxon>
        <taxon>Chlorellaceae</taxon>
        <taxon>Chlorella clade</taxon>
        <taxon>Chlorella</taxon>
    </lineage>
</organism>
<reference evidence="3 4" key="1">
    <citation type="journal article" date="2010" name="Plant Cell">
        <title>The Chlorella variabilis NC64A genome reveals adaptation to photosymbiosis, coevolution with viruses, and cryptic sex.</title>
        <authorList>
            <person name="Blanc G."/>
            <person name="Duncan G."/>
            <person name="Agarkova I."/>
            <person name="Borodovsky M."/>
            <person name="Gurnon J."/>
            <person name="Kuo A."/>
            <person name="Lindquist E."/>
            <person name="Lucas S."/>
            <person name="Pangilinan J."/>
            <person name="Polle J."/>
            <person name="Salamov A."/>
            <person name="Terry A."/>
            <person name="Yamada T."/>
            <person name="Dunigan D.D."/>
            <person name="Grigoriev I.V."/>
            <person name="Claverie J.M."/>
            <person name="Van Etten J.L."/>
        </authorList>
    </citation>
    <scope>NUCLEOTIDE SEQUENCE [LARGE SCALE GENOMIC DNA]</scope>
    <source>
        <strain evidence="3 4">NC64A</strain>
    </source>
</reference>
<dbReference type="InterPro" id="IPR000408">
    <property type="entry name" value="Reg_chr_condens"/>
</dbReference>
<dbReference type="Pfam" id="PF13540">
    <property type="entry name" value="RCC1_2"/>
    <property type="match status" value="1"/>
</dbReference>
<dbReference type="Gene3D" id="2.130.10.30">
    <property type="entry name" value="Regulator of chromosome condensation 1/beta-lactamase-inhibitor protein II"/>
    <property type="match status" value="2"/>
</dbReference>
<sequence>MRAPVLGSALVALTLAAAASAEPGGAAICWGLGNAGQLGDGRSGDTAGGHFSPVPVQVLAPAGGVALQFDTLSAGGMHVCGLAAGRPFCWGSNGYGQLGVPKYYSGMSAAPVPVTTDGLGGGAAPVPRIAAGSFHSCLLDAEGAAYCFGHNYGSMLGTRIPGEDQNEASGSFEVATPSRVLSSPSFADISGGLVDYTCALTEEGAAYCWGTGEYGQLGDGRNGTGHASWEPVAVLGGHRFVALDAGSTHGVVCAVDDGGQVWCWGTGSTGELGDGRCNFEDFYEERAARCSDSAHLSNTPTAVVGNHRCQTVTAGYAMHKTGRQK</sequence>
<keyword evidence="4" id="KW-1185">Reference proteome</keyword>
<feature type="repeat" description="RCC1" evidence="1">
    <location>
        <begin position="85"/>
        <end position="142"/>
    </location>
</feature>
<dbReference type="Proteomes" id="UP000008141">
    <property type="component" value="Unassembled WGS sequence"/>
</dbReference>
<dbReference type="AlphaFoldDB" id="E1ZFX1"/>
<dbReference type="EMBL" id="GL433845">
    <property type="protein sequence ID" value="EFN55363.1"/>
    <property type="molecule type" value="Genomic_DNA"/>
</dbReference>
<dbReference type="KEGG" id="cvr:CHLNCDRAFT_134397"/>
<proteinExistence type="predicted"/>
<dbReference type="InterPro" id="IPR051553">
    <property type="entry name" value="Ran_GTPase-activating"/>
</dbReference>
<dbReference type="PANTHER" id="PTHR45982:SF1">
    <property type="entry name" value="REGULATOR OF CHROMOSOME CONDENSATION"/>
    <property type="match status" value="1"/>
</dbReference>
<dbReference type="PRINTS" id="PR00633">
    <property type="entry name" value="RCCNDNSATION"/>
</dbReference>